<accession>A0A084AMN8</accession>
<gene>
    <name evidence="2" type="ORF">S7711_11398</name>
</gene>
<dbReference type="OrthoDB" id="4847120at2759"/>
<proteinExistence type="predicted"/>
<evidence type="ECO:0000313" key="2">
    <source>
        <dbReference type="EMBL" id="KEY66567.1"/>
    </source>
</evidence>
<evidence type="ECO:0000256" key="1">
    <source>
        <dbReference type="SAM" id="MobiDB-lite"/>
    </source>
</evidence>
<reference evidence="2 3" key="1">
    <citation type="journal article" date="2014" name="BMC Genomics">
        <title>Comparative genome sequencing reveals chemotype-specific gene clusters in the toxigenic black mold Stachybotrys.</title>
        <authorList>
            <person name="Semeiks J."/>
            <person name="Borek D."/>
            <person name="Otwinowski Z."/>
            <person name="Grishin N.V."/>
        </authorList>
    </citation>
    <scope>NUCLEOTIDE SEQUENCE [LARGE SCALE GENOMIC DNA]</scope>
    <source>
        <strain evidence="3">CBS 109288 / IBT 7711</strain>
    </source>
</reference>
<dbReference type="Proteomes" id="UP000028045">
    <property type="component" value="Unassembled WGS sequence"/>
</dbReference>
<feature type="region of interest" description="Disordered" evidence="1">
    <location>
        <begin position="76"/>
        <end position="103"/>
    </location>
</feature>
<dbReference type="AlphaFoldDB" id="A0A084AMN8"/>
<dbReference type="EMBL" id="KL648652">
    <property type="protein sequence ID" value="KEY66567.1"/>
    <property type="molecule type" value="Genomic_DNA"/>
</dbReference>
<feature type="compositionally biased region" description="Basic and acidic residues" evidence="1">
    <location>
        <begin position="260"/>
        <end position="282"/>
    </location>
</feature>
<feature type="compositionally biased region" description="Basic and acidic residues" evidence="1">
    <location>
        <begin position="76"/>
        <end position="95"/>
    </location>
</feature>
<feature type="compositionally biased region" description="Polar residues" evidence="1">
    <location>
        <begin position="297"/>
        <end position="317"/>
    </location>
</feature>
<evidence type="ECO:0000313" key="3">
    <source>
        <dbReference type="Proteomes" id="UP000028045"/>
    </source>
</evidence>
<sequence>MSRIPSSWPVVVKTSNVFGDSCKLGPHVCKNEKEEEDNYCEKHRTCAQENCQKTPEKLSEKKLPWYCEHRGLLAESEKCPPKPSEEAKPEPDSGAKKSPTSTATKCIRNGCKSLRDTYLNPLNEYCRSHTCQIAGCLQSTKNDGLERRFLFCSRHTCKYPGCLTYPWDFVTPGPCQGHRCRMGKCAGVRKPESNLCFLHECSEQGCREAAKVAPGYCETGNHACAKAGCARRKGNPEFEELCHSHAHARIAARAHAEGYVEAQRHQKEEREMLERQEKEQQGKGKGGGTGWEQQGESSCQQETTWPFNTHNIFNAES</sequence>
<keyword evidence="3" id="KW-1185">Reference proteome</keyword>
<name>A0A084AMN8_STACB</name>
<dbReference type="HOGENOM" id="CLU_877648_0_0_1"/>
<feature type="region of interest" description="Disordered" evidence="1">
    <location>
        <begin position="260"/>
        <end position="317"/>
    </location>
</feature>
<protein>
    <submittedName>
        <fullName evidence="2">Uncharacterized protein</fullName>
    </submittedName>
</protein>
<organism evidence="2 3">
    <name type="scientific">Stachybotrys chartarum (strain CBS 109288 / IBT 7711)</name>
    <name type="common">Toxic black mold</name>
    <name type="synonym">Stilbospora chartarum</name>
    <dbReference type="NCBI Taxonomy" id="1280523"/>
    <lineage>
        <taxon>Eukaryota</taxon>
        <taxon>Fungi</taxon>
        <taxon>Dikarya</taxon>
        <taxon>Ascomycota</taxon>
        <taxon>Pezizomycotina</taxon>
        <taxon>Sordariomycetes</taxon>
        <taxon>Hypocreomycetidae</taxon>
        <taxon>Hypocreales</taxon>
        <taxon>Stachybotryaceae</taxon>
        <taxon>Stachybotrys</taxon>
    </lineage>
</organism>